<name>A0A0F4YS25_RASE3</name>
<dbReference type="GO" id="GO:0000122">
    <property type="term" value="P:negative regulation of transcription by RNA polymerase II"/>
    <property type="evidence" value="ECO:0007669"/>
    <property type="project" value="TreeGrafter"/>
</dbReference>
<dbReference type="FunFam" id="3.30.50.10:FF:000039">
    <property type="entry name" value="Siderophore transcription factor SreA"/>
    <property type="match status" value="1"/>
</dbReference>
<feature type="compositionally biased region" description="Low complexity" evidence="10">
    <location>
        <begin position="308"/>
        <end position="323"/>
    </location>
</feature>
<feature type="region of interest" description="Disordered" evidence="10">
    <location>
        <begin position="35"/>
        <end position="125"/>
    </location>
</feature>
<dbReference type="AlphaFoldDB" id="A0A0F4YS25"/>
<keyword evidence="8" id="KW-0539">Nucleus</keyword>
<comment type="caution">
    <text evidence="12">The sequence shown here is derived from an EMBL/GenBank/DDBJ whole genome shotgun (WGS) entry which is preliminary data.</text>
</comment>
<feature type="compositionally biased region" description="Basic and acidic residues" evidence="10">
    <location>
        <begin position="501"/>
        <end position="513"/>
    </location>
</feature>
<dbReference type="GO" id="GO:0000981">
    <property type="term" value="F:DNA-binding transcription factor activity, RNA polymerase II-specific"/>
    <property type="evidence" value="ECO:0007669"/>
    <property type="project" value="TreeGrafter"/>
</dbReference>
<dbReference type="InterPro" id="IPR000679">
    <property type="entry name" value="Znf_GATA"/>
</dbReference>
<dbReference type="GO" id="GO:0006879">
    <property type="term" value="P:intracellular iron ion homeostasis"/>
    <property type="evidence" value="ECO:0007669"/>
    <property type="project" value="UniProtKB-ARBA"/>
</dbReference>
<reference evidence="12 13" key="1">
    <citation type="submission" date="2015-04" db="EMBL/GenBank/DDBJ databases">
        <authorList>
            <person name="Heijne W.H."/>
            <person name="Fedorova N.D."/>
            <person name="Nierman W.C."/>
            <person name="Vollebregt A.W."/>
            <person name="Zhao Z."/>
            <person name="Wu L."/>
            <person name="Kumar M."/>
            <person name="Stam H."/>
            <person name="van den Berg M.A."/>
            <person name="Pel H.J."/>
        </authorList>
    </citation>
    <scope>NUCLEOTIDE SEQUENCE [LARGE SCALE GENOMIC DNA]</scope>
    <source>
        <strain evidence="12 13">CBS 393.64</strain>
    </source>
</reference>
<dbReference type="GO" id="GO:0005634">
    <property type="term" value="C:nucleus"/>
    <property type="evidence" value="ECO:0007669"/>
    <property type="project" value="UniProtKB-SubCell"/>
</dbReference>
<dbReference type="InterPro" id="IPR013088">
    <property type="entry name" value="Znf_NHR/GATA"/>
</dbReference>
<feature type="compositionally biased region" description="Polar residues" evidence="10">
    <location>
        <begin position="447"/>
        <end position="457"/>
    </location>
</feature>
<feature type="compositionally biased region" description="Polar residues" evidence="10">
    <location>
        <begin position="168"/>
        <end position="177"/>
    </location>
</feature>
<dbReference type="GeneID" id="25317700"/>
<keyword evidence="3" id="KW-0677">Repeat</keyword>
<dbReference type="FunFam" id="3.30.50.10:FF:000007">
    <property type="entry name" value="Nitrogen regulatory AreA, N-terminal"/>
    <property type="match status" value="1"/>
</dbReference>
<organism evidence="12 13">
    <name type="scientific">Rasamsonia emersonii (strain ATCC 16479 / CBS 393.64 / IMI 116815)</name>
    <dbReference type="NCBI Taxonomy" id="1408163"/>
    <lineage>
        <taxon>Eukaryota</taxon>
        <taxon>Fungi</taxon>
        <taxon>Dikarya</taxon>
        <taxon>Ascomycota</taxon>
        <taxon>Pezizomycotina</taxon>
        <taxon>Eurotiomycetes</taxon>
        <taxon>Eurotiomycetidae</taxon>
        <taxon>Eurotiales</taxon>
        <taxon>Trichocomaceae</taxon>
        <taxon>Rasamsonia</taxon>
    </lineage>
</organism>
<dbReference type="Gene3D" id="3.30.50.10">
    <property type="entry name" value="Erythroid Transcription Factor GATA-1, subunit A"/>
    <property type="match status" value="2"/>
</dbReference>
<comment type="subcellular location">
    <subcellularLocation>
        <location evidence="1">Nucleus</location>
    </subcellularLocation>
</comment>
<dbReference type="PROSITE" id="PS00344">
    <property type="entry name" value="GATA_ZN_FINGER_1"/>
    <property type="match status" value="2"/>
</dbReference>
<dbReference type="STRING" id="1408163.A0A0F4YS25"/>
<keyword evidence="4 9" id="KW-0863">Zinc-finger</keyword>
<evidence type="ECO:0000256" key="5">
    <source>
        <dbReference type="ARBA" id="ARBA00022833"/>
    </source>
</evidence>
<dbReference type="GO" id="GO:0008270">
    <property type="term" value="F:zinc ion binding"/>
    <property type="evidence" value="ECO:0007669"/>
    <property type="project" value="UniProtKB-KW"/>
</dbReference>
<feature type="domain" description="GATA-type" evidence="11">
    <location>
        <begin position="105"/>
        <end position="158"/>
    </location>
</feature>
<protein>
    <submittedName>
        <fullName evidence="12">Siderophore transcription factor SreA</fullName>
    </submittedName>
</protein>
<dbReference type="Proteomes" id="UP000053958">
    <property type="component" value="Unassembled WGS sequence"/>
</dbReference>
<evidence type="ECO:0000256" key="3">
    <source>
        <dbReference type="ARBA" id="ARBA00022737"/>
    </source>
</evidence>
<dbReference type="RefSeq" id="XP_013327238.1">
    <property type="nucleotide sequence ID" value="XM_013471784.1"/>
</dbReference>
<dbReference type="PROSITE" id="PS50114">
    <property type="entry name" value="GATA_ZN_FINGER_2"/>
    <property type="match status" value="2"/>
</dbReference>
<dbReference type="PRINTS" id="PR00619">
    <property type="entry name" value="GATAZNFINGER"/>
</dbReference>
<dbReference type="CDD" id="cd00202">
    <property type="entry name" value="ZnF_GATA"/>
    <property type="match status" value="2"/>
</dbReference>
<dbReference type="Pfam" id="PF00320">
    <property type="entry name" value="GATA"/>
    <property type="match status" value="2"/>
</dbReference>
<evidence type="ECO:0000256" key="10">
    <source>
        <dbReference type="SAM" id="MobiDB-lite"/>
    </source>
</evidence>
<feature type="domain" description="GATA-type" evidence="11">
    <location>
        <begin position="249"/>
        <end position="297"/>
    </location>
</feature>
<feature type="region of interest" description="Disordered" evidence="10">
    <location>
        <begin position="298"/>
        <end position="513"/>
    </location>
</feature>
<keyword evidence="13" id="KW-1185">Reference proteome</keyword>
<evidence type="ECO:0000256" key="8">
    <source>
        <dbReference type="ARBA" id="ARBA00023242"/>
    </source>
</evidence>
<dbReference type="SMART" id="SM00401">
    <property type="entry name" value="ZnF_GATA"/>
    <property type="match status" value="2"/>
</dbReference>
<evidence type="ECO:0000256" key="1">
    <source>
        <dbReference type="ARBA" id="ARBA00004123"/>
    </source>
</evidence>
<evidence type="ECO:0000256" key="2">
    <source>
        <dbReference type="ARBA" id="ARBA00022723"/>
    </source>
</evidence>
<evidence type="ECO:0000256" key="9">
    <source>
        <dbReference type="PROSITE-ProRule" id="PRU00094"/>
    </source>
</evidence>
<dbReference type="GO" id="GO:0045944">
    <property type="term" value="P:positive regulation of transcription by RNA polymerase II"/>
    <property type="evidence" value="ECO:0007669"/>
    <property type="project" value="TreeGrafter"/>
</dbReference>
<dbReference type="PANTHER" id="PTHR10071:SF335">
    <property type="entry name" value="IRON-SENSING TRANSCRIPTIONAL REPRESSOR-RELATED"/>
    <property type="match status" value="1"/>
</dbReference>
<dbReference type="EMBL" id="LASV01000244">
    <property type="protein sequence ID" value="KKA20626.1"/>
    <property type="molecule type" value="Genomic_DNA"/>
</dbReference>
<accession>A0A0F4YS25</accession>
<feature type="region of interest" description="Disordered" evidence="10">
    <location>
        <begin position="219"/>
        <end position="240"/>
    </location>
</feature>
<keyword evidence="7" id="KW-0804">Transcription</keyword>
<dbReference type="InterPro" id="IPR039355">
    <property type="entry name" value="Transcription_factor_GATA"/>
</dbReference>
<evidence type="ECO:0000259" key="11">
    <source>
        <dbReference type="PROSITE" id="PS50114"/>
    </source>
</evidence>
<dbReference type="PANTHER" id="PTHR10071">
    <property type="entry name" value="TRANSCRIPTION FACTOR GATA FAMILY MEMBER"/>
    <property type="match status" value="1"/>
</dbReference>
<evidence type="ECO:0000313" key="12">
    <source>
        <dbReference type="EMBL" id="KKA20626.1"/>
    </source>
</evidence>
<dbReference type="SUPFAM" id="SSF57716">
    <property type="entry name" value="Glucocorticoid receptor-like (DNA-binding domain)"/>
    <property type="match status" value="2"/>
</dbReference>
<feature type="compositionally biased region" description="Low complexity" evidence="10">
    <location>
        <begin position="75"/>
        <end position="89"/>
    </location>
</feature>
<feature type="region of interest" description="Disordered" evidence="10">
    <location>
        <begin position="146"/>
        <end position="180"/>
    </location>
</feature>
<proteinExistence type="predicted"/>
<evidence type="ECO:0000256" key="4">
    <source>
        <dbReference type="ARBA" id="ARBA00022771"/>
    </source>
</evidence>
<dbReference type="GO" id="GO:0000978">
    <property type="term" value="F:RNA polymerase II cis-regulatory region sequence-specific DNA binding"/>
    <property type="evidence" value="ECO:0007669"/>
    <property type="project" value="TreeGrafter"/>
</dbReference>
<sequence length="534" mass="56214">METLNPPGRQANDLIRHPSAEDLDAAQQLISSARGARELSSDFKLDSTGANRDDGWQAVNNNKNTPGDEMDVKADAPAPKNAPDSAANNTAGPKRSPKPPGKDTSFPGHQCSNCGTKSTPLWRRSPTGQMICNACGLYLKARNVQRPTKRNRTQPQSGAAQAGQQGQKSTSPESPASGNGAALGSCPGGGNCNGTGGAEGCDGCPAFNNRVYKSAARAAAASQSQGEKGSQEGDGSGASGQDGGGLLVSCQNCGTTVTPLWRRDENGHPICNACGLYYKLHGCYRPTTMKKSIIKRRKRVVPALRDPSPGAATQSSTGSSASPEVPPAGLAQASDESRQYQGGEYTNDARGQSSPQAGQRPLTLAPPPVDFTGYNSNAMSLPHHPPPPPPRPLEPDRSTPLGTSSGNPKKRPIGDTAGTGDTMTPLESNQLPPIMSQTNPAPPARLNSISSLLNHTSSAEESRLDPALGSYGRPSQQQPPTSLPQPQPQSQSQPRGSTDLETYKMERRAQLQREAEEIREALRAKERELAELDQ</sequence>
<keyword evidence="2" id="KW-0479">Metal-binding</keyword>
<feature type="compositionally biased region" description="Basic and acidic residues" evidence="10">
    <location>
        <begin position="35"/>
        <end position="55"/>
    </location>
</feature>
<feature type="compositionally biased region" description="Low complexity" evidence="10">
    <location>
        <begin position="154"/>
        <end position="167"/>
    </location>
</feature>
<feature type="compositionally biased region" description="Polar residues" evidence="10">
    <location>
        <begin position="110"/>
        <end position="119"/>
    </location>
</feature>
<evidence type="ECO:0000313" key="13">
    <source>
        <dbReference type="Proteomes" id="UP000053958"/>
    </source>
</evidence>
<evidence type="ECO:0000256" key="7">
    <source>
        <dbReference type="ARBA" id="ARBA00023163"/>
    </source>
</evidence>
<feature type="compositionally biased region" description="Polar residues" evidence="10">
    <location>
        <begin position="419"/>
        <end position="439"/>
    </location>
</feature>
<feature type="compositionally biased region" description="Pro residues" evidence="10">
    <location>
        <begin position="383"/>
        <end position="392"/>
    </location>
</feature>
<evidence type="ECO:0000256" key="6">
    <source>
        <dbReference type="ARBA" id="ARBA00023015"/>
    </source>
</evidence>
<dbReference type="GO" id="GO:0034757">
    <property type="term" value="P:negative regulation of iron ion transport"/>
    <property type="evidence" value="ECO:0007669"/>
    <property type="project" value="UniProtKB-ARBA"/>
</dbReference>
<keyword evidence="6" id="KW-0805">Transcription regulation</keyword>
<keyword evidence="5" id="KW-0862">Zinc</keyword>
<gene>
    <name evidence="12" type="ORF">T310_5355</name>
</gene>
<dbReference type="OrthoDB" id="515401at2759"/>